<name>A0A6G1PZM8_CHAAH</name>
<accession>A0A6G1PZM8</accession>
<sequence length="329" mass="37688">MADRSHDGAERDAKETCELFYTEQNENKSAFGLDQSHLQKDHSDLLLDAIDTQLGQLQVQSQKYERIARRCDCSVSALPRSSQSPRKDMGLESRSLMNDSPMSCLDFLHTPTVEKTVQKDNRNNLSLFCSTSEWSTHCPEDPVIHKETKKTLDIGTRDNEEIESQKEQVIWRLERLLKDACIGSRLAGETQSLSDSVCTEDFVRRFKEEMVETAFSETNMQDMEIEDEAQWTEISNTDTFRNEQKEQSALIARRIGPVMTWKSSEATMIAHHSLSSKPCQRKELKRCLSENYRANMCMSHSSKKPGPEQRYKAPQTVDDDGSSKHKLTH</sequence>
<dbReference type="AlphaFoldDB" id="A0A6G1PZM8"/>
<evidence type="ECO:0000313" key="3">
    <source>
        <dbReference type="Proteomes" id="UP000503349"/>
    </source>
</evidence>
<dbReference type="EMBL" id="CM015722">
    <property type="protein sequence ID" value="KAF3695790.1"/>
    <property type="molecule type" value="Genomic_DNA"/>
</dbReference>
<reference evidence="3" key="2">
    <citation type="submission" date="2019-02" db="EMBL/GenBank/DDBJ databases">
        <title>Opniocepnalus argus Var Kimnra genome.</title>
        <authorList>
            <person name="Zhou C."/>
            <person name="Xiao S."/>
        </authorList>
    </citation>
    <scope>NUCLEOTIDE SEQUENCE [LARGE SCALE GENOMIC DNA]</scope>
</reference>
<dbReference type="Proteomes" id="UP000503349">
    <property type="component" value="Chromosome 11"/>
</dbReference>
<keyword evidence="3" id="KW-1185">Reference proteome</keyword>
<evidence type="ECO:0000313" key="2">
    <source>
        <dbReference type="EMBL" id="KAF3695790.1"/>
    </source>
</evidence>
<protein>
    <submittedName>
        <fullName evidence="2">Uncharacterized protein</fullName>
    </submittedName>
</protein>
<feature type="region of interest" description="Disordered" evidence="1">
    <location>
        <begin position="297"/>
        <end position="329"/>
    </location>
</feature>
<evidence type="ECO:0000256" key="1">
    <source>
        <dbReference type="SAM" id="MobiDB-lite"/>
    </source>
</evidence>
<proteinExistence type="predicted"/>
<organism evidence="2 3">
    <name type="scientific">Channa argus</name>
    <name type="common">Northern snakehead</name>
    <name type="synonym">Ophicephalus argus</name>
    <dbReference type="NCBI Taxonomy" id="215402"/>
    <lineage>
        <taxon>Eukaryota</taxon>
        <taxon>Metazoa</taxon>
        <taxon>Chordata</taxon>
        <taxon>Craniata</taxon>
        <taxon>Vertebrata</taxon>
        <taxon>Euteleostomi</taxon>
        <taxon>Actinopterygii</taxon>
        <taxon>Neopterygii</taxon>
        <taxon>Teleostei</taxon>
        <taxon>Neoteleostei</taxon>
        <taxon>Acanthomorphata</taxon>
        <taxon>Anabantaria</taxon>
        <taxon>Anabantiformes</taxon>
        <taxon>Channoidei</taxon>
        <taxon>Channidae</taxon>
        <taxon>Channa</taxon>
    </lineage>
</organism>
<reference evidence="2 3" key="1">
    <citation type="submission" date="2019-02" db="EMBL/GenBank/DDBJ databases">
        <title>Opniocepnalus argus genome.</title>
        <authorList>
            <person name="Zhou C."/>
            <person name="Xiao S."/>
        </authorList>
    </citation>
    <scope>NUCLEOTIDE SEQUENCE [LARGE SCALE GENOMIC DNA]</scope>
    <source>
        <strain evidence="2">OARG1902GOOAL</strain>
        <tissue evidence="2">Muscle</tissue>
    </source>
</reference>
<gene>
    <name evidence="2" type="ORF">EXN66_Car011466</name>
</gene>